<keyword evidence="16" id="KW-1185">Reference proteome</keyword>
<dbReference type="RefSeq" id="WP_067430067.1">
    <property type="nucleotide sequence ID" value="NZ_CP073262.1"/>
</dbReference>
<sequence length="209" mass="23737">MKHLPQGRLLRLLPLASLLLAACSVHQPAQGPGKSVTSPQWQQHQQAVAKVSHYQTRGAFAYLSDKQKVYARFNWQQTAPDRYRLLLTNPLGSTELQLDAQGSTVQLVDNKGKRYVSNDAQKMISQLTGMDIPLENLRQWMMGLPGEATDYTLNDNYQLRQANYSQNGQKWTVTIQDYDSKVSPPLPANLELREGDQRIKLRMDGWTLQ</sequence>
<evidence type="ECO:0000313" key="15">
    <source>
        <dbReference type="EMBL" id="CUU23838.1"/>
    </source>
</evidence>
<dbReference type="HAMAP" id="MF_00233">
    <property type="entry name" value="LolB"/>
    <property type="match status" value="1"/>
</dbReference>
<evidence type="ECO:0000256" key="3">
    <source>
        <dbReference type="ARBA" id="ARBA00011245"/>
    </source>
</evidence>
<dbReference type="PROSITE" id="PS51257">
    <property type="entry name" value="PROKAR_LIPOPROTEIN"/>
    <property type="match status" value="1"/>
</dbReference>
<comment type="function">
    <text evidence="13">Plays a critical role in the incorporation of lipoproteins in the outer membrane after they are released by the LolA protein.</text>
</comment>
<dbReference type="Pfam" id="PF03550">
    <property type="entry name" value="LolB"/>
    <property type="match status" value="1"/>
</dbReference>
<dbReference type="EMBL" id="LN907827">
    <property type="protein sequence ID" value="CUU23838.1"/>
    <property type="molecule type" value="Genomic_DNA"/>
</dbReference>
<keyword evidence="5 13" id="KW-0813">Transport</keyword>
<feature type="signal peptide" evidence="14">
    <location>
        <begin position="1"/>
        <end position="21"/>
    </location>
</feature>
<dbReference type="OrthoDB" id="9797618at2"/>
<comment type="similarity">
    <text evidence="2 13">Belongs to the LolB family.</text>
</comment>
<gene>
    <name evidence="15" type="primary">hemM</name>
    <name evidence="13" type="synonym">lolB</name>
    <name evidence="15" type="ORF">EM595_1604</name>
</gene>
<keyword evidence="9 13" id="KW-0564">Palmitate</keyword>
<keyword evidence="8 13" id="KW-0472">Membrane</keyword>
<evidence type="ECO:0000256" key="10">
    <source>
        <dbReference type="ARBA" id="ARBA00023186"/>
    </source>
</evidence>
<dbReference type="GO" id="GO:0044874">
    <property type="term" value="P:lipoprotein localization to outer membrane"/>
    <property type="evidence" value="ECO:0007669"/>
    <property type="project" value="UniProtKB-UniRule"/>
</dbReference>
<evidence type="ECO:0000256" key="14">
    <source>
        <dbReference type="SAM" id="SignalP"/>
    </source>
</evidence>
<comment type="subcellular location">
    <subcellularLocation>
        <location evidence="1 13">Cell outer membrane</location>
        <topology evidence="1 13">Lipid-anchor</topology>
    </subcellularLocation>
</comment>
<keyword evidence="12 13" id="KW-0449">Lipoprotein</keyword>
<keyword evidence="10 13" id="KW-0143">Chaperone</keyword>
<dbReference type="NCBIfam" id="TIGR00548">
    <property type="entry name" value="lolB"/>
    <property type="match status" value="1"/>
</dbReference>
<protein>
    <recommendedName>
        <fullName evidence="4 13">Outer-membrane lipoprotein LolB</fullName>
    </recommendedName>
</protein>
<keyword evidence="6 13" id="KW-0732">Signal</keyword>
<comment type="subunit">
    <text evidence="3 13">Monomer.</text>
</comment>
<dbReference type="Gene3D" id="2.50.20.10">
    <property type="entry name" value="Lipoprotein localisation LolA/LolB/LppX"/>
    <property type="match status" value="1"/>
</dbReference>
<dbReference type="AlphaFoldDB" id="A0A0U5L0D9"/>
<evidence type="ECO:0000256" key="4">
    <source>
        <dbReference type="ARBA" id="ARBA00016202"/>
    </source>
</evidence>
<evidence type="ECO:0000256" key="13">
    <source>
        <dbReference type="HAMAP-Rule" id="MF_00233"/>
    </source>
</evidence>
<evidence type="ECO:0000256" key="1">
    <source>
        <dbReference type="ARBA" id="ARBA00004459"/>
    </source>
</evidence>
<dbReference type="CDD" id="cd16326">
    <property type="entry name" value="LolB"/>
    <property type="match status" value="1"/>
</dbReference>
<accession>A0A0U5L0D9</accession>
<evidence type="ECO:0000256" key="9">
    <source>
        <dbReference type="ARBA" id="ARBA00023139"/>
    </source>
</evidence>
<dbReference type="PATRIC" id="fig|1619313.3.peg.1668"/>
<evidence type="ECO:0000256" key="7">
    <source>
        <dbReference type="ARBA" id="ARBA00022927"/>
    </source>
</evidence>
<organism evidence="15 16">
    <name type="scientific">Duffyella gerundensis</name>
    <dbReference type="NCBI Taxonomy" id="1619313"/>
    <lineage>
        <taxon>Bacteria</taxon>
        <taxon>Pseudomonadati</taxon>
        <taxon>Pseudomonadota</taxon>
        <taxon>Gammaproteobacteria</taxon>
        <taxon>Enterobacterales</taxon>
        <taxon>Erwiniaceae</taxon>
        <taxon>Duffyella</taxon>
    </lineage>
</organism>
<name>A0A0U5L0D9_9GAMM</name>
<feature type="chain" id="PRO_5008861358" description="Outer-membrane lipoprotein LolB" evidence="14">
    <location>
        <begin position="22"/>
        <end position="209"/>
    </location>
</feature>
<dbReference type="InterPro" id="IPR029046">
    <property type="entry name" value="LolA/LolB/LppX"/>
</dbReference>
<dbReference type="SUPFAM" id="SSF89392">
    <property type="entry name" value="Prokaryotic lipoproteins and lipoprotein localization factors"/>
    <property type="match status" value="1"/>
</dbReference>
<evidence type="ECO:0000256" key="12">
    <source>
        <dbReference type="ARBA" id="ARBA00023288"/>
    </source>
</evidence>
<dbReference type="Proteomes" id="UP000059419">
    <property type="component" value="Chromosome 1"/>
</dbReference>
<dbReference type="GO" id="GO:0015031">
    <property type="term" value="P:protein transport"/>
    <property type="evidence" value="ECO:0007669"/>
    <property type="project" value="UniProtKB-KW"/>
</dbReference>
<dbReference type="STRING" id="1619313.EM595_1604"/>
<evidence type="ECO:0000256" key="5">
    <source>
        <dbReference type="ARBA" id="ARBA00022448"/>
    </source>
</evidence>
<proteinExistence type="inferred from homology"/>
<reference evidence="16" key="1">
    <citation type="submission" date="2015-11" db="EMBL/GenBank/DDBJ databases">
        <authorList>
            <person name="Blom J."/>
        </authorList>
    </citation>
    <scope>NUCLEOTIDE SEQUENCE [LARGE SCALE GENOMIC DNA]</scope>
</reference>
<evidence type="ECO:0000256" key="6">
    <source>
        <dbReference type="ARBA" id="ARBA00022729"/>
    </source>
</evidence>
<evidence type="ECO:0000256" key="8">
    <source>
        <dbReference type="ARBA" id="ARBA00023136"/>
    </source>
</evidence>
<evidence type="ECO:0000256" key="11">
    <source>
        <dbReference type="ARBA" id="ARBA00023237"/>
    </source>
</evidence>
<keyword evidence="11 13" id="KW-0998">Cell outer membrane</keyword>
<evidence type="ECO:0000313" key="16">
    <source>
        <dbReference type="Proteomes" id="UP000059419"/>
    </source>
</evidence>
<evidence type="ECO:0000256" key="2">
    <source>
        <dbReference type="ARBA" id="ARBA00009696"/>
    </source>
</evidence>
<dbReference type="KEGG" id="ege:EM595_1604"/>
<keyword evidence="7 13" id="KW-0653">Protein transport</keyword>
<dbReference type="GO" id="GO:0009279">
    <property type="term" value="C:cell outer membrane"/>
    <property type="evidence" value="ECO:0007669"/>
    <property type="project" value="UniProtKB-SubCell"/>
</dbReference>
<dbReference type="GeneID" id="84613369"/>
<dbReference type="InterPro" id="IPR004565">
    <property type="entry name" value="OM_lipoprot_LolB"/>
</dbReference>